<dbReference type="Proteomes" id="UP000649289">
    <property type="component" value="Unassembled WGS sequence"/>
</dbReference>
<dbReference type="InterPro" id="IPR010799">
    <property type="entry name" value="MlrC_C"/>
</dbReference>
<organism evidence="4 5">
    <name type="scientific">Nocardioides hwasunensis</name>
    <dbReference type="NCBI Taxonomy" id="397258"/>
    <lineage>
        <taxon>Bacteria</taxon>
        <taxon>Bacillati</taxon>
        <taxon>Actinomycetota</taxon>
        <taxon>Actinomycetes</taxon>
        <taxon>Propionibacteriales</taxon>
        <taxon>Nocardioidaceae</taxon>
        <taxon>Nocardioides</taxon>
    </lineage>
</organism>
<evidence type="ECO:0000313" key="4">
    <source>
        <dbReference type="EMBL" id="MBD3916812.1"/>
    </source>
</evidence>
<feature type="region of interest" description="Disordered" evidence="1">
    <location>
        <begin position="1"/>
        <end position="21"/>
    </location>
</feature>
<sequence length="598" mass="63994">MLVTPLSGREPPPRRPAPDAVTRRLRLTSWQGPKNKRRWITNSAGVDLLELAPVAEQTLPTNRPASPVSSVASGELTANRPAGRLRRPRWHDRHVPSDDLRPALPRIAVCGISLEASTFSPALTTATMLSPRRGREVLDAWDFWRESGSLADRAEWIGILQARNIAGGAIPADDYALLKAEILADLVATVAEGPLDGLVLDIHGAASVVGLDDMEGDLAVAVRTVVGPDCLLSSGMDLHGNVSRTLAETVDLLTTYRTAPHVDWQETKERAARNLVDRLALPPGRRRPAKAWVPVPILLPGEMTSTRQEPAASLYARVPEIEALDGVLDAGIWIGYPWADEPRNRAVVMVVGDDADLAMAEATGLARELWARREEFGFVAPTGSLEEVLTSAIASPARPYVISDSGDNPTAGGAGDVTWTLTELLASEALAASGKRAIYASIPDGVGALAAAEAGVGADVRLTLGARVDARTAPPVQVAGRVVAVVPSEDNLEVVVRTPAVDVVLTRRRRPYHLERDFTRLGLDPRTADIVVVKIGYLEPELFDLAADWMLALTPGGVDQDLARLGHRRIQRPMFPLDDVSSVDPTAGAVLFPGDTGA</sequence>
<evidence type="ECO:0000313" key="5">
    <source>
        <dbReference type="Proteomes" id="UP000649289"/>
    </source>
</evidence>
<dbReference type="Pfam" id="PF07171">
    <property type="entry name" value="MlrC_C"/>
    <property type="match status" value="1"/>
</dbReference>
<dbReference type="InterPro" id="IPR015995">
    <property type="entry name" value="MlrC_N"/>
</dbReference>
<proteinExistence type="predicted"/>
<gene>
    <name evidence="4" type="ORF">IEZ25_19495</name>
</gene>
<comment type="caution">
    <text evidence="4">The sequence shown here is derived from an EMBL/GenBank/DDBJ whole genome shotgun (WGS) entry which is preliminary data.</text>
</comment>
<reference evidence="4 5" key="1">
    <citation type="submission" date="2020-09" db="EMBL/GenBank/DDBJ databases">
        <title>novel species in genus Nocardioides.</title>
        <authorList>
            <person name="Zhang G."/>
        </authorList>
    </citation>
    <scope>NUCLEOTIDE SEQUENCE [LARGE SCALE GENOMIC DNA]</scope>
    <source>
        <strain evidence="4 5">19197</strain>
    </source>
</reference>
<accession>A0ABR8MLB1</accession>
<evidence type="ECO:0000259" key="2">
    <source>
        <dbReference type="Pfam" id="PF07171"/>
    </source>
</evidence>
<evidence type="ECO:0000259" key="3">
    <source>
        <dbReference type="Pfam" id="PF07364"/>
    </source>
</evidence>
<protein>
    <submittedName>
        <fullName evidence="4">M81 family metallopeptidase</fullName>
    </submittedName>
</protein>
<evidence type="ECO:0000256" key="1">
    <source>
        <dbReference type="SAM" id="MobiDB-lite"/>
    </source>
</evidence>
<dbReference type="EMBL" id="JACXYY010000009">
    <property type="protein sequence ID" value="MBD3916812.1"/>
    <property type="molecule type" value="Genomic_DNA"/>
</dbReference>
<dbReference type="Pfam" id="PF07364">
    <property type="entry name" value="DUF1485"/>
    <property type="match status" value="1"/>
</dbReference>
<feature type="domain" description="Microcystin LR degradation protein MlrC N-terminal" evidence="3">
    <location>
        <begin position="106"/>
        <end position="392"/>
    </location>
</feature>
<keyword evidence="5" id="KW-1185">Reference proteome</keyword>
<feature type="domain" description="Microcystin LR degradation protein MlrC C-terminal" evidence="2">
    <location>
        <begin position="402"/>
        <end position="569"/>
    </location>
</feature>
<name>A0ABR8MLB1_9ACTN</name>